<dbReference type="CDD" id="cd11336">
    <property type="entry name" value="AmyAc_MTSase"/>
    <property type="match status" value="1"/>
</dbReference>
<dbReference type="EC" id="2.4.1.25" evidence="3 10"/>
<evidence type="ECO:0000256" key="6">
    <source>
        <dbReference type="ARBA" id="ARBA00022679"/>
    </source>
</evidence>
<evidence type="ECO:0000313" key="13">
    <source>
        <dbReference type="Proteomes" id="UP000441754"/>
    </source>
</evidence>
<evidence type="ECO:0000259" key="11">
    <source>
        <dbReference type="SMART" id="SM00642"/>
    </source>
</evidence>
<protein>
    <recommendedName>
        <fullName evidence="4 10">4-alpha-glucanotransferase</fullName>
        <ecNumber evidence="3 10">2.4.1.25</ecNumber>
    </recommendedName>
    <alternativeName>
        <fullName evidence="8 10">Amylomaltase</fullName>
    </alternativeName>
    <alternativeName>
        <fullName evidence="9 10">Disproportionating enzyme</fullName>
    </alternativeName>
</protein>
<dbReference type="Gene3D" id="3.20.20.80">
    <property type="entry name" value="Glycosidases"/>
    <property type="match status" value="4"/>
</dbReference>
<dbReference type="InterPro" id="IPR003385">
    <property type="entry name" value="Glyco_hydro_77"/>
</dbReference>
<dbReference type="GO" id="GO:0004134">
    <property type="term" value="F:4-alpha-glucanotransferase activity"/>
    <property type="evidence" value="ECO:0007669"/>
    <property type="project" value="UniProtKB-EC"/>
</dbReference>
<gene>
    <name evidence="12" type="primary">treY</name>
    <name evidence="12" type="ORF">GJJ30_03480</name>
</gene>
<name>A0A7K0EFI6_9BACT</name>
<accession>A0A7K0EFI6</accession>
<comment type="similarity">
    <text evidence="2 10">Belongs to the disproportionating enzyme family.</text>
</comment>
<dbReference type="GO" id="GO:0005975">
    <property type="term" value="P:carbohydrate metabolic process"/>
    <property type="evidence" value="ECO:0007669"/>
    <property type="project" value="InterPro"/>
</dbReference>
<evidence type="ECO:0000256" key="4">
    <source>
        <dbReference type="ARBA" id="ARBA00020295"/>
    </source>
</evidence>
<evidence type="ECO:0000256" key="2">
    <source>
        <dbReference type="ARBA" id="ARBA00005684"/>
    </source>
</evidence>
<dbReference type="SUPFAM" id="SSF51445">
    <property type="entry name" value="(Trans)glycosidases"/>
    <property type="match status" value="2"/>
</dbReference>
<dbReference type="NCBIfam" id="TIGR02401">
    <property type="entry name" value="trehalose_TreY"/>
    <property type="match status" value="1"/>
</dbReference>
<dbReference type="NCBIfam" id="NF011080">
    <property type="entry name" value="PRK14508.1-3"/>
    <property type="match status" value="1"/>
</dbReference>
<dbReference type="OrthoDB" id="9811841at2"/>
<evidence type="ECO:0000256" key="8">
    <source>
        <dbReference type="ARBA" id="ARBA00031423"/>
    </source>
</evidence>
<dbReference type="SMART" id="SM00642">
    <property type="entry name" value="Aamy"/>
    <property type="match status" value="1"/>
</dbReference>
<dbReference type="EMBL" id="WJXZ01000001">
    <property type="protein sequence ID" value="MRS60341.1"/>
    <property type="molecule type" value="Genomic_DNA"/>
</dbReference>
<keyword evidence="13" id="KW-1185">Reference proteome</keyword>
<evidence type="ECO:0000256" key="10">
    <source>
        <dbReference type="RuleBase" id="RU361207"/>
    </source>
</evidence>
<proteinExistence type="inferred from homology"/>
<evidence type="ECO:0000256" key="5">
    <source>
        <dbReference type="ARBA" id="ARBA00022676"/>
    </source>
</evidence>
<reference evidence="12 13" key="1">
    <citation type="journal article" date="2018" name="Antonie Van Leeuwenhoek">
        <title>Larkinella terrae sp. nov., isolated from soil on Jeju Island, South Korea.</title>
        <authorList>
            <person name="Ten L.N."/>
            <person name="Jeon J."/>
            <person name="Park S.J."/>
            <person name="Park S."/>
            <person name="Lee S.Y."/>
            <person name="Kim M.K."/>
            <person name="Jung H.Y."/>
        </authorList>
    </citation>
    <scope>NUCLEOTIDE SEQUENCE [LARGE SCALE GENOMIC DNA]</scope>
    <source>
        <strain evidence="12 13">KCTC 52001</strain>
    </source>
</reference>
<dbReference type="NCBIfam" id="NF011079">
    <property type="entry name" value="PRK14508.1-2"/>
    <property type="match status" value="1"/>
</dbReference>
<feature type="domain" description="Glycosyl hydrolase family 13 catalytic" evidence="11">
    <location>
        <begin position="12"/>
        <end position="474"/>
    </location>
</feature>
<dbReference type="PANTHER" id="PTHR32438">
    <property type="entry name" value="4-ALPHA-GLUCANOTRANSFERASE DPE1, CHLOROPLASTIC/AMYLOPLASTIC"/>
    <property type="match status" value="1"/>
</dbReference>
<keyword evidence="7 10" id="KW-0119">Carbohydrate metabolism</keyword>
<dbReference type="InterPro" id="IPR012767">
    <property type="entry name" value="Trehalose_TreY"/>
</dbReference>
<dbReference type="InterPro" id="IPR006047">
    <property type="entry name" value="GH13_cat_dom"/>
</dbReference>
<dbReference type="InterPro" id="IPR013797">
    <property type="entry name" value="Maltooligo_trehalose_synth_4"/>
</dbReference>
<keyword evidence="6 10" id="KW-0808">Transferase</keyword>
<dbReference type="Pfam" id="PF02446">
    <property type="entry name" value="Glyco_hydro_77"/>
    <property type="match status" value="1"/>
</dbReference>
<dbReference type="Pfam" id="PF00128">
    <property type="entry name" value="Alpha-amylase"/>
    <property type="match status" value="1"/>
</dbReference>
<evidence type="ECO:0000256" key="1">
    <source>
        <dbReference type="ARBA" id="ARBA00000439"/>
    </source>
</evidence>
<keyword evidence="5 10" id="KW-0328">Glycosyltransferase</keyword>
<organism evidence="12 13">
    <name type="scientific">Larkinella terrae</name>
    <dbReference type="NCBI Taxonomy" id="2025311"/>
    <lineage>
        <taxon>Bacteria</taxon>
        <taxon>Pseudomonadati</taxon>
        <taxon>Bacteroidota</taxon>
        <taxon>Cytophagia</taxon>
        <taxon>Cytophagales</taxon>
        <taxon>Spirosomataceae</taxon>
        <taxon>Larkinella</taxon>
    </lineage>
</organism>
<evidence type="ECO:0000256" key="9">
    <source>
        <dbReference type="ARBA" id="ARBA00031501"/>
    </source>
</evidence>
<evidence type="ECO:0000256" key="7">
    <source>
        <dbReference type="ARBA" id="ARBA00023277"/>
    </source>
</evidence>
<dbReference type="InterPro" id="IPR017853">
    <property type="entry name" value="GH"/>
</dbReference>
<sequence length="1405" mass="162063">MNNPVTSYRIQFHHGFTFKDVDRIVPYLQKLGIGTLYASPVFESVPGSEHGYDGVNPNHINPEIGTEQQLKTLSQRLRKLGINWLQDIVPNHMAFHPNNPWLLDVLEKGPLSRFVPFFDTAWSSQLFQGRLLVPFLGASLDEVIQNRELKVTYRDGRFMLTYFESAYPLRLRSYPTVLQATTKPVPEAIQQLLDQIRPIQLVEEPEAYALELNEFRQQLAALQKNPATKAYIKACLATLNRDPQQIRQLADEQVYRLTHYQDTDQQINYRRFFTVTSLIGLNMQNNDVFAAFHQPIKTLLDEGVFSGLRIDHIDGLYDPSRYLQQLRELIGEATYLVVEKILEPGEPLPDAWPVQGTTGYEFLAQLNNLFTRKASETAFTELYEQLVGDNTPIPRQILEKKAAILYQYMGGELTNLYRLFLELNLVEVEVPADTLQTAIGTFLIYCPVYRYYGNRFPLDDQEAQAVEAILSRIRDDKPELTAAVDLLEDTFLQKPQDADDDYNRRVSRFYQRCMQFTGPLMAKGVEDTLMYTYNRFIGHNEVGDSPEVFGFHPADFHQLMQERQQRWPLALNATSTHDTKRGEDVRARLNVLTDLPDLWLKTVREWQQLNADLKQNGAPDANDEYFIYQTLAGAYPMPGQDNDGFGDRMEQYLEKALRESKRRSNWSTPDEGYEKAAKSFATGLLNPKRPFWKNFLRFHQKIADFGIINSLAQVVLKTTCPGVPDIYQGCELWDLSLVDPDNRRPVDYEQRQQWLDELTGADSESDEVILSQLWQNRYDARIKLWLTYTLLNERKRQPTLFSHGQYIPLAIEGRYKDNVLAFARRHQQSWLVVAVPLHLGAMCEQQGRGATALDWKDTRIVLPPDAPDEWTHGFLKTSGQPANQVAVKDIFTILPMAILTLKRAVTNRSAGLLLPITSLPSAFGIGDMGPEARSFADFLSRSRQKYWQILPLNPTETGTGHSPYSTYSSMAGNILLVSPEQLVQDGLLSPVELAHHALPATSQVDYAKAEWVRNELFEKAFQAFRQGKSELLRQEFHWFCQREAHWLTDYALYIGLKQQHQGKAWFQWPEEYRLRDPKALESFAENQAEALEKVRWQQFIFDRQWQSLKTYCNDLNIQLLGDLPFYVSYDSADVWSHPDIFSLDEEGRLTTVAGVPPDYFNANGQLWGMPVFRWDRLRERNYDWWIRRIQKNADLYDIVRIDHFRALSAYWEIPADETTAINGQWITAPGADFFRVLKKELGELPLVAEDLGDISEDVYRLRDAFKLPGMKVIQFAFHQNLAQSPHIPHNYSPNFIAYTGTHDNNTTRGWYRESLTKAERKKLQEYAGKPVSEKNVHLVLGQLIYASVARTAILPVQDVLGLDETARINTPAATANNWLWRLLPGQLNDEAEHQLREWATLYNRW</sequence>
<dbReference type="Proteomes" id="UP000441754">
    <property type="component" value="Unassembled WGS sequence"/>
</dbReference>
<dbReference type="RefSeq" id="WP_154173173.1">
    <property type="nucleotide sequence ID" value="NZ_WJXZ01000001.1"/>
</dbReference>
<dbReference type="NCBIfam" id="TIGR00217">
    <property type="entry name" value="malQ"/>
    <property type="match status" value="1"/>
</dbReference>
<comment type="caution">
    <text evidence="12">The sequence shown here is derived from an EMBL/GenBank/DDBJ whole genome shotgun (WGS) entry which is preliminary data.</text>
</comment>
<dbReference type="PANTHER" id="PTHR32438:SF5">
    <property type="entry name" value="4-ALPHA-GLUCANOTRANSFERASE DPE1, CHLOROPLASTIC_AMYLOPLASTIC"/>
    <property type="match status" value="1"/>
</dbReference>
<comment type="catalytic activity">
    <reaction evidence="1 10">
        <text>Transfers a segment of a (1-&gt;4)-alpha-D-glucan to a new position in an acceptor, which may be glucose or a (1-&gt;4)-alpha-D-glucan.</text>
        <dbReference type="EC" id="2.4.1.25"/>
    </reaction>
</comment>
<evidence type="ECO:0000313" key="12">
    <source>
        <dbReference type="EMBL" id="MRS60341.1"/>
    </source>
</evidence>
<evidence type="ECO:0000256" key="3">
    <source>
        <dbReference type="ARBA" id="ARBA00012560"/>
    </source>
</evidence>
<dbReference type="Gene3D" id="1.10.10.470">
    <property type="entry name" value="Maltooligosyl trehalose synthase, domain 4"/>
    <property type="match status" value="1"/>
</dbReference>